<sequence>MAPKRARAVASASTSTKKPKAGDDGDATGLWLVKTEPDEFSLDDLRASPGGVAQWDGVRNAQARNLMKTMRVGDRAFFYHSSCKVPAVVGVCEVVKTAYPDPTALDPKAPGFDPKSDPTNPKWLCVDVKFIRAMRREVTLSELRREAAGDGVTGADGAKALASMTLLHRARLSVQPVTRAEWEHVLRLEEDEAP</sequence>
<dbReference type="OrthoDB" id="41445at2759"/>
<organism evidence="7 8">
    <name type="scientific">Micromonas commoda (strain RCC299 / NOUM17 / CCMP2709)</name>
    <name type="common">Picoplanktonic green alga</name>
    <dbReference type="NCBI Taxonomy" id="296587"/>
    <lineage>
        <taxon>Eukaryota</taxon>
        <taxon>Viridiplantae</taxon>
        <taxon>Chlorophyta</taxon>
        <taxon>Mamiellophyceae</taxon>
        <taxon>Mamiellales</taxon>
        <taxon>Mamiellaceae</taxon>
        <taxon>Micromonas</taxon>
    </lineage>
</organism>
<dbReference type="FunFam" id="3.10.590.10:FF:000003">
    <property type="entry name" value="Thymocyte nuclear protein 1"/>
    <property type="match status" value="1"/>
</dbReference>
<proteinExistence type="predicted"/>
<dbReference type="PANTHER" id="PTHR14087:SF7">
    <property type="entry name" value="THYMOCYTE NUCLEAR PROTEIN 1"/>
    <property type="match status" value="1"/>
</dbReference>
<dbReference type="KEGG" id="mis:MICPUN_80573"/>
<accession>C1E3G8</accession>
<keyword evidence="8" id="KW-1185">Reference proteome</keyword>
<feature type="domain" description="EVE" evidence="6">
    <location>
        <begin position="31"/>
        <end position="187"/>
    </location>
</feature>
<dbReference type="GO" id="GO:0005634">
    <property type="term" value="C:nucleus"/>
    <property type="evidence" value="ECO:0007669"/>
    <property type="project" value="UniProtKB-SubCell"/>
</dbReference>
<evidence type="ECO:0000256" key="4">
    <source>
        <dbReference type="ARBA" id="ARBA00023242"/>
    </source>
</evidence>
<evidence type="ECO:0000256" key="2">
    <source>
        <dbReference type="ARBA" id="ARBA00014654"/>
    </source>
</evidence>
<dbReference type="eggNOG" id="KOG3383">
    <property type="taxonomic scope" value="Eukaryota"/>
</dbReference>
<dbReference type="InParanoid" id="C1E3G8"/>
<dbReference type="InterPro" id="IPR015947">
    <property type="entry name" value="PUA-like_sf"/>
</dbReference>
<dbReference type="Proteomes" id="UP000002009">
    <property type="component" value="Chromosome 4"/>
</dbReference>
<dbReference type="EMBL" id="CP001325">
    <property type="protein sequence ID" value="ACO62934.1"/>
    <property type="molecule type" value="Genomic_DNA"/>
</dbReference>
<dbReference type="InterPro" id="IPR002740">
    <property type="entry name" value="EVE_domain"/>
</dbReference>
<name>C1E3G8_MICCC</name>
<dbReference type="AlphaFoldDB" id="C1E3G8"/>
<dbReference type="STRING" id="296587.C1E3G8"/>
<evidence type="ECO:0000256" key="3">
    <source>
        <dbReference type="ARBA" id="ARBA00022553"/>
    </source>
</evidence>
<gene>
    <name evidence="7" type="ORF">MICPUN_80573</name>
</gene>
<dbReference type="InterPro" id="IPR047197">
    <property type="entry name" value="THYN1-like_EVE"/>
</dbReference>
<keyword evidence="3" id="KW-0597">Phosphoprotein</keyword>
<dbReference type="FunCoup" id="C1E3G8">
    <property type="interactions" value="939"/>
</dbReference>
<dbReference type="PANTHER" id="PTHR14087">
    <property type="entry name" value="THYMOCYTE NUCLEAR PROTEIN 1"/>
    <property type="match status" value="1"/>
</dbReference>
<comment type="subcellular location">
    <subcellularLocation>
        <location evidence="1">Nucleus</location>
    </subcellularLocation>
</comment>
<dbReference type="Gene3D" id="3.10.590.10">
    <property type="entry name" value="ph1033 like domains"/>
    <property type="match status" value="1"/>
</dbReference>
<evidence type="ECO:0000256" key="1">
    <source>
        <dbReference type="ARBA" id="ARBA00004123"/>
    </source>
</evidence>
<dbReference type="SUPFAM" id="SSF88697">
    <property type="entry name" value="PUA domain-like"/>
    <property type="match status" value="1"/>
</dbReference>
<dbReference type="RefSeq" id="XP_002501676.1">
    <property type="nucleotide sequence ID" value="XM_002501630.1"/>
</dbReference>
<dbReference type="GeneID" id="8242961"/>
<evidence type="ECO:0000256" key="5">
    <source>
        <dbReference type="SAM" id="MobiDB-lite"/>
    </source>
</evidence>
<dbReference type="Pfam" id="PF01878">
    <property type="entry name" value="EVE"/>
    <property type="match status" value="1"/>
</dbReference>
<dbReference type="OMA" id="EPSEWSW"/>
<protein>
    <recommendedName>
        <fullName evidence="2">Thymocyte nuclear protein 1</fullName>
    </recommendedName>
</protein>
<dbReference type="CDD" id="cd21133">
    <property type="entry name" value="EVE"/>
    <property type="match status" value="1"/>
</dbReference>
<reference evidence="7 8" key="1">
    <citation type="journal article" date="2009" name="Science">
        <title>Green evolution and dynamic adaptations revealed by genomes of the marine picoeukaryotes Micromonas.</title>
        <authorList>
            <person name="Worden A.Z."/>
            <person name="Lee J.H."/>
            <person name="Mock T."/>
            <person name="Rouze P."/>
            <person name="Simmons M.P."/>
            <person name="Aerts A.L."/>
            <person name="Allen A.E."/>
            <person name="Cuvelier M.L."/>
            <person name="Derelle E."/>
            <person name="Everett M.V."/>
            <person name="Foulon E."/>
            <person name="Grimwood J."/>
            <person name="Gundlach H."/>
            <person name="Henrissat B."/>
            <person name="Napoli C."/>
            <person name="McDonald S.M."/>
            <person name="Parker M.S."/>
            <person name="Rombauts S."/>
            <person name="Salamov A."/>
            <person name="Von Dassow P."/>
            <person name="Badger J.H."/>
            <person name="Coutinho P.M."/>
            <person name="Demir E."/>
            <person name="Dubchak I."/>
            <person name="Gentemann C."/>
            <person name="Eikrem W."/>
            <person name="Gready J.E."/>
            <person name="John U."/>
            <person name="Lanier W."/>
            <person name="Lindquist E.A."/>
            <person name="Lucas S."/>
            <person name="Mayer K.F."/>
            <person name="Moreau H."/>
            <person name="Not F."/>
            <person name="Otillar R."/>
            <person name="Panaud O."/>
            <person name="Pangilinan J."/>
            <person name="Paulsen I."/>
            <person name="Piegu B."/>
            <person name="Poliakov A."/>
            <person name="Robbens S."/>
            <person name="Schmutz J."/>
            <person name="Toulza E."/>
            <person name="Wyss T."/>
            <person name="Zelensky A."/>
            <person name="Zhou K."/>
            <person name="Armbrust E.V."/>
            <person name="Bhattacharya D."/>
            <person name="Goodenough U.W."/>
            <person name="Van de Peer Y."/>
            <person name="Grigoriev I.V."/>
        </authorList>
    </citation>
    <scope>NUCLEOTIDE SEQUENCE [LARGE SCALE GENOMIC DNA]</scope>
    <source>
        <strain evidence="8">RCC299 / NOUM17</strain>
    </source>
</reference>
<evidence type="ECO:0000259" key="6">
    <source>
        <dbReference type="Pfam" id="PF01878"/>
    </source>
</evidence>
<dbReference type="InterPro" id="IPR052181">
    <property type="entry name" value="5hmC_binding"/>
</dbReference>
<evidence type="ECO:0000313" key="8">
    <source>
        <dbReference type="Proteomes" id="UP000002009"/>
    </source>
</evidence>
<feature type="region of interest" description="Disordered" evidence="5">
    <location>
        <begin position="1"/>
        <end position="29"/>
    </location>
</feature>
<evidence type="ECO:0000313" key="7">
    <source>
        <dbReference type="EMBL" id="ACO62934.1"/>
    </source>
</evidence>
<keyword evidence="4" id="KW-0539">Nucleus</keyword>